<dbReference type="AlphaFoldDB" id="A0A5M9J3P7"/>
<dbReference type="GO" id="GO:0001228">
    <property type="term" value="F:DNA-binding transcription activator activity, RNA polymerase II-specific"/>
    <property type="evidence" value="ECO:0007669"/>
    <property type="project" value="TreeGrafter"/>
</dbReference>
<dbReference type="EMBL" id="VICG01000016">
    <property type="protein sequence ID" value="KAA8563704.1"/>
    <property type="molecule type" value="Genomic_DNA"/>
</dbReference>
<evidence type="ECO:0000256" key="2">
    <source>
        <dbReference type="ARBA" id="ARBA00007163"/>
    </source>
</evidence>
<dbReference type="InterPro" id="IPR050936">
    <property type="entry name" value="AP-1-like"/>
</dbReference>
<evidence type="ECO:0000256" key="4">
    <source>
        <dbReference type="ARBA" id="ARBA00023125"/>
    </source>
</evidence>
<accession>A0A5M9J3P7</accession>
<name>A0A5M9J3P7_MONFR</name>
<comment type="subcellular location">
    <subcellularLocation>
        <location evidence="1">Nucleus</location>
    </subcellularLocation>
</comment>
<keyword evidence="8" id="KW-1185">Reference proteome</keyword>
<keyword evidence="4" id="KW-0238">DNA-binding</keyword>
<keyword evidence="3" id="KW-0805">Transcription regulation</keyword>
<evidence type="ECO:0000256" key="1">
    <source>
        <dbReference type="ARBA" id="ARBA00004123"/>
    </source>
</evidence>
<reference evidence="7 8" key="1">
    <citation type="submission" date="2019-06" db="EMBL/GenBank/DDBJ databases">
        <title>Genome Sequence of the Brown Rot Fungal Pathogen Monilinia fructicola.</title>
        <authorList>
            <person name="De Miccolis Angelini R.M."/>
            <person name="Landi L."/>
            <person name="Abate D."/>
            <person name="Pollastro S."/>
            <person name="Romanazzi G."/>
            <person name="Faretra F."/>
        </authorList>
    </citation>
    <scope>NUCLEOTIDE SEQUENCE [LARGE SCALE GENOMIC DNA]</scope>
    <source>
        <strain evidence="7 8">Mfrc123</strain>
    </source>
</reference>
<comment type="similarity">
    <text evidence="2">Belongs to the bZIP family.</text>
</comment>
<gene>
    <name evidence="7" type="ORF">EYC84_011724</name>
</gene>
<dbReference type="CDD" id="cd14688">
    <property type="entry name" value="bZIP_YAP"/>
    <property type="match status" value="1"/>
</dbReference>
<organism evidence="7 8">
    <name type="scientific">Monilinia fructicola</name>
    <name type="common">Brown rot fungus</name>
    <name type="synonym">Ciboria fructicola</name>
    <dbReference type="NCBI Taxonomy" id="38448"/>
    <lineage>
        <taxon>Eukaryota</taxon>
        <taxon>Fungi</taxon>
        <taxon>Dikarya</taxon>
        <taxon>Ascomycota</taxon>
        <taxon>Pezizomycotina</taxon>
        <taxon>Leotiomycetes</taxon>
        <taxon>Helotiales</taxon>
        <taxon>Sclerotiniaceae</taxon>
        <taxon>Monilinia</taxon>
    </lineage>
</organism>
<dbReference type="PANTHER" id="PTHR40621">
    <property type="entry name" value="TRANSCRIPTION FACTOR KAPC-RELATED"/>
    <property type="match status" value="1"/>
</dbReference>
<keyword evidence="5" id="KW-0804">Transcription</keyword>
<dbReference type="Proteomes" id="UP000322873">
    <property type="component" value="Unassembled WGS sequence"/>
</dbReference>
<comment type="caution">
    <text evidence="7">The sequence shown here is derived from an EMBL/GenBank/DDBJ whole genome shotgun (WGS) entry which is preliminary data.</text>
</comment>
<evidence type="ECO:0008006" key="9">
    <source>
        <dbReference type="Google" id="ProtNLM"/>
    </source>
</evidence>
<dbReference type="GO" id="GO:0090575">
    <property type="term" value="C:RNA polymerase II transcription regulator complex"/>
    <property type="evidence" value="ECO:0007669"/>
    <property type="project" value="TreeGrafter"/>
</dbReference>
<dbReference type="VEuPathDB" id="FungiDB:MFRU_024g01040"/>
<evidence type="ECO:0000313" key="8">
    <source>
        <dbReference type="Proteomes" id="UP000322873"/>
    </source>
</evidence>
<evidence type="ECO:0000256" key="6">
    <source>
        <dbReference type="ARBA" id="ARBA00023242"/>
    </source>
</evidence>
<keyword evidence="6" id="KW-0539">Nucleus</keyword>
<evidence type="ECO:0000256" key="3">
    <source>
        <dbReference type="ARBA" id="ARBA00023015"/>
    </source>
</evidence>
<protein>
    <recommendedName>
        <fullName evidence="9">BZIP domain-containing protein</fullName>
    </recommendedName>
</protein>
<evidence type="ECO:0000313" key="7">
    <source>
        <dbReference type="EMBL" id="KAA8563704.1"/>
    </source>
</evidence>
<proteinExistence type="inferred from homology"/>
<sequence length="381" mass="42508">MADEPQDAAFTSFWHRSVDKISSGKVKFMPNVNKPTNQHRKRKQNYVKHFEEDAIRLREMISATEKESSALMKENRAIKATLSASGVSIVRPLSPKTPKPTIFLPPEEYDSFSSLRVPDSTQRKRLTIRSIDSETENDRLSSSISEMLTQHKPSSTDYFPNGQEMSDSSSTSGSHVHIHFDKCLDAPCLHISESSGNPFRGPGVIDLSKPLPPLPGQASIPENTSQTPSPDLSLIAINLILALEHPCRTHFHHASFHPTDNPSGHELMASTPLFAQAPPSAFHDPRPASKPSWYSPSTSSSLAQLYAMSRSLPTPDVEITPVQAWFLIAEKYDAEIERVVEGRRIDGLKRGLGGLSRCYQFGAVMDVHRFWEVVHEVMDWD</sequence>
<dbReference type="PANTHER" id="PTHR40621:SF11">
    <property type="entry name" value="TRANSCRIPTION FACTOR KAPC-RELATED"/>
    <property type="match status" value="1"/>
</dbReference>
<evidence type="ECO:0000256" key="5">
    <source>
        <dbReference type="ARBA" id="ARBA00023163"/>
    </source>
</evidence>
<dbReference type="GO" id="GO:0000976">
    <property type="term" value="F:transcription cis-regulatory region binding"/>
    <property type="evidence" value="ECO:0007669"/>
    <property type="project" value="InterPro"/>
</dbReference>